<name>A0ABQ9PFA4_9PEZI</name>
<comment type="caution">
    <text evidence="1">The sequence shown here is derived from an EMBL/GenBank/DDBJ whole genome shotgun (WGS) entry which is preliminary data.</text>
</comment>
<keyword evidence="2" id="KW-1185">Reference proteome</keyword>
<evidence type="ECO:0000313" key="1">
    <source>
        <dbReference type="EMBL" id="KAK0370581.1"/>
    </source>
</evidence>
<sequence>MTPLAKGMRKPAEPNRILLPHRCSRTMPCGTIFSCCPGIALRGPSTSS</sequence>
<dbReference type="EMBL" id="JARUPT010000523">
    <property type="protein sequence ID" value="KAK0370581.1"/>
    <property type="molecule type" value="Genomic_DNA"/>
</dbReference>
<protein>
    <submittedName>
        <fullName evidence="1">Uncharacterized protein</fullName>
    </submittedName>
</protein>
<dbReference type="Proteomes" id="UP001169217">
    <property type="component" value="Unassembled WGS sequence"/>
</dbReference>
<gene>
    <name evidence="1" type="ORF">CLIM01_12069</name>
</gene>
<accession>A0ABQ9PFA4</accession>
<proteinExistence type="predicted"/>
<reference evidence="1" key="1">
    <citation type="submission" date="2023-04" db="EMBL/GenBank/DDBJ databases">
        <title>Colletotrichum limetticola genome sequence.</title>
        <authorList>
            <person name="Baroncelli R."/>
        </authorList>
    </citation>
    <scope>NUCLEOTIDE SEQUENCE</scope>
    <source>
        <strain evidence="1">KLA-Anderson</strain>
    </source>
</reference>
<organism evidence="1 2">
    <name type="scientific">Colletotrichum limetticola</name>
    <dbReference type="NCBI Taxonomy" id="1209924"/>
    <lineage>
        <taxon>Eukaryota</taxon>
        <taxon>Fungi</taxon>
        <taxon>Dikarya</taxon>
        <taxon>Ascomycota</taxon>
        <taxon>Pezizomycotina</taxon>
        <taxon>Sordariomycetes</taxon>
        <taxon>Hypocreomycetidae</taxon>
        <taxon>Glomerellales</taxon>
        <taxon>Glomerellaceae</taxon>
        <taxon>Colletotrichum</taxon>
        <taxon>Colletotrichum acutatum species complex</taxon>
    </lineage>
</organism>
<evidence type="ECO:0000313" key="2">
    <source>
        <dbReference type="Proteomes" id="UP001169217"/>
    </source>
</evidence>